<evidence type="ECO:0000256" key="1">
    <source>
        <dbReference type="ARBA" id="ARBA00010641"/>
    </source>
</evidence>
<organism evidence="7 8">
    <name type="scientific">Sphingobacterium populi</name>
    <dbReference type="NCBI Taxonomy" id="1812824"/>
    <lineage>
        <taxon>Bacteria</taxon>
        <taxon>Pseudomonadati</taxon>
        <taxon>Bacteroidota</taxon>
        <taxon>Sphingobacteriia</taxon>
        <taxon>Sphingobacteriales</taxon>
        <taxon>Sphingobacteriaceae</taxon>
        <taxon>Sphingobacterium</taxon>
    </lineage>
</organism>
<evidence type="ECO:0000259" key="6">
    <source>
        <dbReference type="Pfam" id="PF08281"/>
    </source>
</evidence>
<keyword evidence="2" id="KW-0805">Transcription regulation</keyword>
<comment type="caution">
    <text evidence="7">The sequence shown here is derived from an EMBL/GenBank/DDBJ whole genome shotgun (WGS) entry which is preliminary data.</text>
</comment>
<evidence type="ECO:0000259" key="5">
    <source>
        <dbReference type="Pfam" id="PF04542"/>
    </source>
</evidence>
<evidence type="ECO:0000256" key="3">
    <source>
        <dbReference type="ARBA" id="ARBA00023082"/>
    </source>
</evidence>
<feature type="domain" description="RNA polymerase sigma factor 70 region 4 type 2" evidence="6">
    <location>
        <begin position="119"/>
        <end position="170"/>
    </location>
</feature>
<dbReference type="PANTHER" id="PTHR43133">
    <property type="entry name" value="RNA POLYMERASE ECF-TYPE SIGMA FACTO"/>
    <property type="match status" value="1"/>
</dbReference>
<dbReference type="InterPro" id="IPR013324">
    <property type="entry name" value="RNA_pol_sigma_r3/r4-like"/>
</dbReference>
<comment type="similarity">
    <text evidence="1">Belongs to the sigma-70 factor family. ECF subfamily.</text>
</comment>
<dbReference type="SUPFAM" id="SSF88659">
    <property type="entry name" value="Sigma3 and sigma4 domains of RNA polymerase sigma factors"/>
    <property type="match status" value="1"/>
</dbReference>
<name>A0ABW5UBW3_9SPHI</name>
<dbReference type="Pfam" id="PF04542">
    <property type="entry name" value="Sigma70_r2"/>
    <property type="match status" value="1"/>
</dbReference>
<protein>
    <submittedName>
        <fullName evidence="7">RNA polymerase sigma factor</fullName>
    </submittedName>
</protein>
<evidence type="ECO:0000313" key="7">
    <source>
        <dbReference type="EMBL" id="MFD2743323.1"/>
    </source>
</evidence>
<dbReference type="CDD" id="cd06171">
    <property type="entry name" value="Sigma70_r4"/>
    <property type="match status" value="1"/>
</dbReference>
<feature type="domain" description="RNA polymerase sigma-70 region 2" evidence="5">
    <location>
        <begin position="24"/>
        <end position="90"/>
    </location>
</feature>
<keyword evidence="8" id="KW-1185">Reference proteome</keyword>
<dbReference type="InterPro" id="IPR013325">
    <property type="entry name" value="RNA_pol_sigma_r2"/>
</dbReference>
<reference evidence="8" key="1">
    <citation type="journal article" date="2019" name="Int. J. Syst. Evol. Microbiol.">
        <title>The Global Catalogue of Microorganisms (GCM) 10K type strain sequencing project: providing services to taxonomists for standard genome sequencing and annotation.</title>
        <authorList>
            <consortium name="The Broad Institute Genomics Platform"/>
            <consortium name="The Broad Institute Genome Sequencing Center for Infectious Disease"/>
            <person name="Wu L."/>
            <person name="Ma J."/>
        </authorList>
    </citation>
    <scope>NUCLEOTIDE SEQUENCE [LARGE SCALE GENOMIC DNA]</scope>
    <source>
        <strain evidence="8">KCTC 42247</strain>
    </source>
</reference>
<dbReference type="Proteomes" id="UP001597418">
    <property type="component" value="Unassembled WGS sequence"/>
</dbReference>
<dbReference type="Gene3D" id="1.10.1740.10">
    <property type="match status" value="1"/>
</dbReference>
<evidence type="ECO:0000256" key="2">
    <source>
        <dbReference type="ARBA" id="ARBA00023015"/>
    </source>
</evidence>
<dbReference type="InterPro" id="IPR013249">
    <property type="entry name" value="RNA_pol_sigma70_r4_t2"/>
</dbReference>
<dbReference type="InterPro" id="IPR039425">
    <property type="entry name" value="RNA_pol_sigma-70-like"/>
</dbReference>
<evidence type="ECO:0000313" key="8">
    <source>
        <dbReference type="Proteomes" id="UP001597418"/>
    </source>
</evidence>
<sequence>MKLTNIDMVWDGCKKQDRKAQAALYHHFSSKMFAVCLRYAKDHLEAEDMLQTGFVKVYTKHHLYDGAGSLEGWIRRIMVNTAIEIYRKRKITYIDLQEEGGEVAQMVSTLPADQTAYKDLLQLVNQLPINYKTIFNLYAIEGFSHKEIAENLSITETNSKSQLSRARSWLKERLLKMDNIS</sequence>
<proteinExistence type="inferred from homology"/>
<dbReference type="NCBIfam" id="TIGR02937">
    <property type="entry name" value="sigma70-ECF"/>
    <property type="match status" value="1"/>
</dbReference>
<dbReference type="PANTHER" id="PTHR43133:SF46">
    <property type="entry name" value="RNA POLYMERASE SIGMA-70 FACTOR ECF SUBFAMILY"/>
    <property type="match status" value="1"/>
</dbReference>
<evidence type="ECO:0000256" key="4">
    <source>
        <dbReference type="ARBA" id="ARBA00023163"/>
    </source>
</evidence>
<accession>A0ABW5UBW3</accession>
<keyword evidence="3" id="KW-0731">Sigma factor</keyword>
<keyword evidence="4" id="KW-0804">Transcription</keyword>
<dbReference type="RefSeq" id="WP_066755972.1">
    <property type="nucleotide sequence ID" value="NZ_JBHUMB010000006.1"/>
</dbReference>
<dbReference type="Pfam" id="PF08281">
    <property type="entry name" value="Sigma70_r4_2"/>
    <property type="match status" value="1"/>
</dbReference>
<gene>
    <name evidence="7" type="ORF">ACFSQ6_07920</name>
</gene>
<dbReference type="InterPro" id="IPR036388">
    <property type="entry name" value="WH-like_DNA-bd_sf"/>
</dbReference>
<dbReference type="InterPro" id="IPR014284">
    <property type="entry name" value="RNA_pol_sigma-70_dom"/>
</dbReference>
<dbReference type="SUPFAM" id="SSF88946">
    <property type="entry name" value="Sigma2 domain of RNA polymerase sigma factors"/>
    <property type="match status" value="1"/>
</dbReference>
<dbReference type="EMBL" id="JBHUMB010000006">
    <property type="protein sequence ID" value="MFD2743323.1"/>
    <property type="molecule type" value="Genomic_DNA"/>
</dbReference>
<dbReference type="Gene3D" id="1.10.10.10">
    <property type="entry name" value="Winged helix-like DNA-binding domain superfamily/Winged helix DNA-binding domain"/>
    <property type="match status" value="1"/>
</dbReference>
<dbReference type="InterPro" id="IPR007627">
    <property type="entry name" value="RNA_pol_sigma70_r2"/>
</dbReference>